<gene>
    <name evidence="1" type="ORF">CL943_01250</name>
</gene>
<dbReference type="AlphaFoldDB" id="A0A2D6M0G7"/>
<evidence type="ECO:0008006" key="3">
    <source>
        <dbReference type="Google" id="ProtNLM"/>
    </source>
</evidence>
<dbReference type="Proteomes" id="UP000226592">
    <property type="component" value="Unassembled WGS sequence"/>
</dbReference>
<reference evidence="2" key="1">
    <citation type="submission" date="2017-09" db="EMBL/GenBank/DDBJ databases">
        <title>The Reconstruction of 2,631 Draft Metagenome-Assembled Genomes from the Global Oceans.</title>
        <authorList>
            <person name="Tully B.J."/>
            <person name="Graham E.D."/>
            <person name="Heidelberg J.F."/>
        </authorList>
    </citation>
    <scope>NUCLEOTIDE SEQUENCE [LARGE SCALE GENOMIC DNA]</scope>
</reference>
<evidence type="ECO:0000313" key="1">
    <source>
        <dbReference type="EMBL" id="MAG21918.1"/>
    </source>
</evidence>
<sequence length="107" mass="12118">MSGSNNFEINKSENFVLLSINPKIYSLGVVFSAAYVLLEKAFIVVDGNPEEQLVVSLQPKKGKNLTELANEFNQQLINFAVNFDQSARTKQIREEFIKQAFLTHSHK</sequence>
<protein>
    <recommendedName>
        <fullName evidence="3">His-Xaa-Ser system protein HxsD</fullName>
    </recommendedName>
</protein>
<proteinExistence type="predicted"/>
<dbReference type="EMBL" id="NZBU01000005">
    <property type="protein sequence ID" value="MAG21918.1"/>
    <property type="molecule type" value="Genomic_DNA"/>
</dbReference>
<accession>A0A2D6M0G7</accession>
<evidence type="ECO:0000313" key="2">
    <source>
        <dbReference type="Proteomes" id="UP000226592"/>
    </source>
</evidence>
<comment type="caution">
    <text evidence="1">The sequence shown here is derived from an EMBL/GenBank/DDBJ whole genome shotgun (WGS) entry which is preliminary data.</text>
</comment>
<name>A0A2D6M0G7_9ARCH</name>
<organism evidence="1 2">
    <name type="scientific">Candidatus Iainarchaeum sp</name>
    <dbReference type="NCBI Taxonomy" id="3101447"/>
    <lineage>
        <taxon>Archaea</taxon>
        <taxon>Candidatus Iainarchaeota</taxon>
        <taxon>Candidatus Iainarchaeia</taxon>
        <taxon>Candidatus Iainarchaeales</taxon>
        <taxon>Candidatus Iainarchaeaceae</taxon>
        <taxon>Candidatus Iainarchaeum</taxon>
    </lineage>
</organism>